<evidence type="ECO:0000256" key="12">
    <source>
        <dbReference type="ARBA" id="ARBA00023002"/>
    </source>
</evidence>
<dbReference type="OrthoDB" id="6108at2759"/>
<dbReference type="GO" id="GO:0006633">
    <property type="term" value="P:fatty acid biosynthetic process"/>
    <property type="evidence" value="ECO:0007669"/>
    <property type="project" value="UniProtKB-KW"/>
</dbReference>
<dbReference type="FunFam" id="3.10.120.10:FF:000004">
    <property type="entry name" value="Acyl-CoA desaturase"/>
    <property type="match status" value="1"/>
</dbReference>
<evidence type="ECO:0000256" key="7">
    <source>
        <dbReference type="ARBA" id="ARBA00022692"/>
    </source>
</evidence>
<evidence type="ECO:0000256" key="14">
    <source>
        <dbReference type="ARBA" id="ARBA00023098"/>
    </source>
</evidence>
<dbReference type="InterPro" id="IPR018506">
    <property type="entry name" value="Cyt_B5_heme-BS"/>
</dbReference>
<feature type="region of interest" description="Disordered" evidence="17">
    <location>
        <begin position="421"/>
        <end position="459"/>
    </location>
</feature>
<evidence type="ECO:0000256" key="8">
    <source>
        <dbReference type="ARBA" id="ARBA00022723"/>
    </source>
</evidence>
<dbReference type="PRINTS" id="PR00075">
    <property type="entry name" value="FACDDSATRASE"/>
</dbReference>
<evidence type="ECO:0000256" key="17">
    <source>
        <dbReference type="SAM" id="MobiDB-lite"/>
    </source>
</evidence>
<dbReference type="GO" id="GO:0046872">
    <property type="term" value="F:metal ion binding"/>
    <property type="evidence" value="ECO:0007669"/>
    <property type="project" value="UniProtKB-KW"/>
</dbReference>
<dbReference type="EC" id="1.14.19.1" evidence="3"/>
<dbReference type="EMBL" id="ML210242">
    <property type="protein sequence ID" value="TFK22367.1"/>
    <property type="molecule type" value="Genomic_DNA"/>
</dbReference>
<evidence type="ECO:0000256" key="9">
    <source>
        <dbReference type="ARBA" id="ARBA00022832"/>
    </source>
</evidence>
<feature type="region of interest" description="Disordered" evidence="17">
    <location>
        <begin position="1"/>
        <end position="68"/>
    </location>
</feature>
<dbReference type="Proteomes" id="UP000307440">
    <property type="component" value="Unassembled WGS sequence"/>
</dbReference>
<dbReference type="Pfam" id="PF00173">
    <property type="entry name" value="Cyt-b5"/>
    <property type="match status" value="1"/>
</dbReference>
<feature type="transmembrane region" description="Helical" evidence="18">
    <location>
        <begin position="2003"/>
        <end position="2024"/>
    </location>
</feature>
<feature type="compositionally biased region" description="Acidic residues" evidence="17">
    <location>
        <begin position="1461"/>
        <end position="1471"/>
    </location>
</feature>
<evidence type="ECO:0000256" key="2">
    <source>
        <dbReference type="ARBA" id="ARBA00009295"/>
    </source>
</evidence>
<feature type="transmembrane region" description="Helical" evidence="18">
    <location>
        <begin position="1891"/>
        <end position="1912"/>
    </location>
</feature>
<keyword evidence="16" id="KW-0275">Fatty acid biosynthesis</keyword>
<dbReference type="Gene3D" id="3.10.120.10">
    <property type="entry name" value="Cytochrome b5-like heme/steroid binding domain"/>
    <property type="match status" value="1"/>
</dbReference>
<comment type="subcellular location">
    <subcellularLocation>
        <location evidence="1">Membrane</location>
        <topology evidence="1">Multi-pass membrane protein</topology>
    </subcellularLocation>
</comment>
<dbReference type="InterPro" id="IPR054478">
    <property type="entry name" value="LTN1_UBC"/>
</dbReference>
<dbReference type="GO" id="GO:0072344">
    <property type="term" value="P:rescue of stalled ribosome"/>
    <property type="evidence" value="ECO:0007669"/>
    <property type="project" value="TreeGrafter"/>
</dbReference>
<dbReference type="PANTHER" id="PTHR12389">
    <property type="entry name" value="ZINC FINGER PROTEIN 294"/>
    <property type="match status" value="1"/>
</dbReference>
<evidence type="ECO:0000256" key="11">
    <source>
        <dbReference type="ARBA" id="ARBA00022989"/>
    </source>
</evidence>
<evidence type="ECO:0000256" key="5">
    <source>
        <dbReference type="ARBA" id="ARBA00022516"/>
    </source>
</evidence>
<dbReference type="InterPro" id="IPR036400">
    <property type="entry name" value="Cyt_B5-like_heme/steroid_sf"/>
</dbReference>
<evidence type="ECO:0000256" key="13">
    <source>
        <dbReference type="ARBA" id="ARBA00023004"/>
    </source>
</evidence>
<keyword evidence="15 18" id="KW-0472">Membrane</keyword>
<dbReference type="Pfam" id="PF23009">
    <property type="entry name" value="UBC_like"/>
    <property type="match status" value="1"/>
</dbReference>
<dbReference type="InterPro" id="IPR039795">
    <property type="entry name" value="LTN1/Rkr1"/>
</dbReference>
<keyword evidence="13" id="KW-0408">Iron</keyword>
<evidence type="ECO:0000256" key="18">
    <source>
        <dbReference type="SAM" id="Phobius"/>
    </source>
</evidence>
<dbReference type="GO" id="GO:0020037">
    <property type="term" value="F:heme binding"/>
    <property type="evidence" value="ECO:0007669"/>
    <property type="project" value="InterPro"/>
</dbReference>
<evidence type="ECO:0000256" key="4">
    <source>
        <dbReference type="ARBA" id="ARBA00022448"/>
    </source>
</evidence>
<dbReference type="InterPro" id="IPR015876">
    <property type="entry name" value="Acyl-CoA_DS"/>
</dbReference>
<dbReference type="Pfam" id="PF22999">
    <property type="entry name" value="LTN1_E3_ligase_6th"/>
    <property type="match status" value="1"/>
</dbReference>
<feature type="compositionally biased region" description="Acidic residues" evidence="17">
    <location>
        <begin position="426"/>
        <end position="444"/>
    </location>
</feature>
<dbReference type="InterPro" id="IPR001199">
    <property type="entry name" value="Cyt_B5-like_heme/steroid-bd"/>
</dbReference>
<keyword evidence="14" id="KW-0443">Lipid metabolism</keyword>
<keyword evidence="4" id="KW-0813">Transport</keyword>
<sequence>MGKGTKGKSSATSGTRKKHAKKQLEPDTLQPQKKVKKDRGKKKDKEPRKKVYIPPIKPAPVQPDPLETTGLARSLPSDLLVVLRSFSKKAQVTKIKALEELNSGWVEKALNEGEDGTLSYVLVEMLPVWMHHISALFIHPSRRVRFLTASLHLSFLRIPIVREQLFFFLRETADASQVERIVGSWRMAANDVDKSVALSASKSWNDAFGSNSSQIQLDEALRLSLFEFIEQTSLDPEGVYAQLNPVQPSVAPPSSQPQSRKGSGRSTPVKPVKREDQDMIMRSKMEDAEESEQDKKARLRIGALGAINWYIQNVPTLPDSVLSLFSNPVFLTCLSCSQTSSWISDVESFGYGQPPVRKAMWTLIQTLLSRQKGNFQSSVPPLSAAILRSAWVEADINVKSAMWLPLLTFVRDFPSSWEIEYKVPQEDEENEDSDDDDEEEEEERPEQRAPEAAPTGPRVSPAYEDFLEFLRSGCSGSPIQGYPIVVIALSTVPASTLFFSSDTPLENLFAAFWAALDSRALSSLNRATATAAFLSSLLESVVLIVRRLRAYSPPAGEGDGAETKSIDDKTIISAQITTIWQEIVDGRLKVEEATFAKELGNALDQFKKVDSGLYEAAWDSIRSSIASASKTHPTLVATFIKALSEDGKELVPEGAQDSMLGDLFSDALAAYTLDEAPSANKQLLPDLLDRYKGDLLKNPIFSDQLKDMLEEKADGVLEVNPGLVFSILEYWGDEERTSAVWQKTLAYILSGHESVLPLVFAAISRLPGHLKPASEAFDAFVSQLYARAAASPTLEKPAFASLTGVLRNHGYFMTNAGFLSLFASIVVSLKHQIEQIFEGGDPVPVAGMTVLVGLVVETFVVSQDVLVGVEELVGVMLFVFLYGWLLPLCDGAVDDDEESVRLSKELWKVWSGAKGTSEGHRSGVIREVKERLSEFVVNTKCPRVGPPAVLELLSERLPEFDAYSVLDFLPSEDLLDQMAEGMSSREIDPSMGVVDPQLRPAAAKPLQSSAPLNDRYGYSSYARGVYALLQALSGDRTLAKRNVWALRHLMMLSVYAQDFQSVPGKGCPAFDERVLGVGLNGVGGGMAGLGEVIGKIDQMVTYLLLSGEGEDWRKFVVESLLAEKESVRCEMNALSHFVVGVVGVAKRSEGTRDVRVLRAVLEHVLEDAGVEDADSWVQVGRKLERTAPETSMAIIYAVTQAGLECQKLDRYRNEVAASLLGIKPDRVNTEGLLALRRLTAAAPDSESDVIFLPQLRAVNVVKACQKWVEGAGGEDEGDDEDEDEGVDEDVENAMLPVFAILAPILQNDHGKHWDFVFDVVETVLENSSISDDATLVGLSRALKMVNVIEELCKLNRALRAEWEGRRSKILTAVRDLAMARIEPNAGVSVPRSMCRGLLLSIAQTLPASLIDHETLGKMCHLITDPSTEVQKMAYQLLKTAAERRTEYLVIEVGVGNIGGEKEEEEQVEPELVEEKPTKGKKKKQKESEKKDDQPALLPAELVNILQRDVMFVPGTGEDEEEYEQNVFGWMLAWLLLFDSFRNASFKVKSMYIEQLRNHDLVGSRLLPTIVNILHLGEGPGKVFKVQIWGVDEFYVEYYEASMESSIPVLAGHLYYRALLCVPSLVHSWVLDCKDRQLNNAITSMTSQSFSPLIIQAELAHVRSPEGVAELTGDGLTVKVVGGGSSGAGGNEVVASYSVDEHQLELRLKIPVDWPLHRIEVKDEKRVGVDENRWRAWVLGVQQTIWTHNGRIVDGLSLFKKNVTLHFEGQVECAICYSQTSVTTFSTFFPTLTSLSLSRLPATVVVAVVLNDIVVVVNMAATKHTDDHLVPADANIPDNYVQHTLKTTKELPPFQWSNSLNDLNFLNCFILLITPFIGLAGAMTTPLQRKTFFFSVAYYYFTGLGITAGYHRLWAHRSYNASKPLQYFLAFAGAGAVEGSIKWWSRGHRAHHRYTDTDLDPYNAHKGFFYSHLGWMLLKPRRKPGVADVSDLSKNPVVRWQHKYYIMLILIAAIFIPTFIPYYFWNDARGGFVYAALLRLTFVHHSTFCVNSLAHWLGETPFDDKHTPRDHMITALATIGEGYHNFHHQFPMDYRNAIKWYQYDPTKWFIWTMQKCGLASHLKVFPDNEVRKGQLTMELKKLRQTQEKLAWPMDSNDLPVISWESFQEQSKKRHLVLISGFIHDVGTFIEEHPGGAHLIIKFIGKDATTAFFGGVYDHSNAAHNLLAMKRVGVLHGGAPSGFDEKMIPPSQRLKIARYNEIGSSPYSSTAAYSDGEGILG</sequence>
<dbReference type="InterPro" id="IPR005804">
    <property type="entry name" value="FA_desaturase_dom"/>
</dbReference>
<dbReference type="Pfam" id="PF22958">
    <property type="entry name" value="Ltn1_1st"/>
    <property type="match status" value="2"/>
</dbReference>
<dbReference type="InterPro" id="IPR054476">
    <property type="entry name" value="Ltn1_N"/>
</dbReference>
<dbReference type="SUPFAM" id="SSF48371">
    <property type="entry name" value="ARM repeat"/>
    <property type="match status" value="1"/>
</dbReference>
<dbReference type="Pfam" id="PF00487">
    <property type="entry name" value="FA_desaturase"/>
    <property type="match status" value="1"/>
</dbReference>
<keyword evidence="6" id="KW-0349">Heme</keyword>
<dbReference type="PROSITE" id="PS50255">
    <property type="entry name" value="CYTOCHROME_B5_2"/>
    <property type="match status" value="1"/>
</dbReference>
<evidence type="ECO:0000256" key="15">
    <source>
        <dbReference type="ARBA" id="ARBA00023136"/>
    </source>
</evidence>
<keyword evidence="9" id="KW-0276">Fatty acid metabolism</keyword>
<keyword evidence="10" id="KW-0249">Electron transport</keyword>
<feature type="transmembrane region" description="Helical" evidence="18">
    <location>
        <begin position="1862"/>
        <end position="1879"/>
    </location>
</feature>
<keyword evidence="7 18" id="KW-0812">Transmembrane</keyword>
<feature type="transmembrane region" description="Helical" evidence="18">
    <location>
        <begin position="1799"/>
        <end position="1820"/>
    </location>
</feature>
<dbReference type="GO" id="GO:0005829">
    <property type="term" value="C:cytosol"/>
    <property type="evidence" value="ECO:0007669"/>
    <property type="project" value="TreeGrafter"/>
</dbReference>
<evidence type="ECO:0000256" key="3">
    <source>
        <dbReference type="ARBA" id="ARBA00012620"/>
    </source>
</evidence>
<dbReference type="GO" id="GO:0004768">
    <property type="term" value="F:stearoyl-CoA 9-desaturase activity"/>
    <property type="evidence" value="ECO:0007669"/>
    <property type="project" value="UniProtKB-EC"/>
</dbReference>
<dbReference type="GO" id="GO:0043023">
    <property type="term" value="F:ribosomal large subunit binding"/>
    <property type="evidence" value="ECO:0007669"/>
    <property type="project" value="TreeGrafter"/>
</dbReference>
<protein>
    <recommendedName>
        <fullName evidence="3">stearoyl-CoA 9-desaturase</fullName>
        <ecNumber evidence="3">1.14.19.1</ecNumber>
    </recommendedName>
</protein>
<dbReference type="GO" id="GO:0016020">
    <property type="term" value="C:membrane"/>
    <property type="evidence" value="ECO:0007669"/>
    <property type="project" value="UniProtKB-SubCell"/>
</dbReference>
<evidence type="ECO:0000256" key="10">
    <source>
        <dbReference type="ARBA" id="ARBA00022982"/>
    </source>
</evidence>
<evidence type="ECO:0000259" key="19">
    <source>
        <dbReference type="PROSITE" id="PS50255"/>
    </source>
</evidence>
<keyword evidence="11 18" id="KW-1133">Transmembrane helix</keyword>
<organism evidence="20 21">
    <name type="scientific">Coprinopsis marcescibilis</name>
    <name type="common">Agaric fungus</name>
    <name type="synonym">Psathyrella marcescibilis</name>
    <dbReference type="NCBI Taxonomy" id="230819"/>
    <lineage>
        <taxon>Eukaryota</taxon>
        <taxon>Fungi</taxon>
        <taxon>Dikarya</taxon>
        <taxon>Basidiomycota</taxon>
        <taxon>Agaricomycotina</taxon>
        <taxon>Agaricomycetes</taxon>
        <taxon>Agaricomycetidae</taxon>
        <taxon>Agaricales</taxon>
        <taxon>Agaricineae</taxon>
        <taxon>Psathyrellaceae</taxon>
        <taxon>Coprinopsis</taxon>
    </lineage>
</organism>
<evidence type="ECO:0000256" key="6">
    <source>
        <dbReference type="ARBA" id="ARBA00022617"/>
    </source>
</evidence>
<keyword evidence="12" id="KW-0560">Oxidoreductase</keyword>
<dbReference type="GO" id="GO:1990112">
    <property type="term" value="C:RQC complex"/>
    <property type="evidence" value="ECO:0007669"/>
    <property type="project" value="InterPro"/>
</dbReference>
<name>A0A5C3KQ91_COPMA</name>
<evidence type="ECO:0000256" key="1">
    <source>
        <dbReference type="ARBA" id="ARBA00004141"/>
    </source>
</evidence>
<accession>A0A5C3KQ91</accession>
<evidence type="ECO:0000256" key="16">
    <source>
        <dbReference type="ARBA" id="ARBA00023160"/>
    </source>
</evidence>
<dbReference type="GO" id="GO:0061630">
    <property type="term" value="F:ubiquitin protein ligase activity"/>
    <property type="evidence" value="ECO:0007669"/>
    <property type="project" value="InterPro"/>
</dbReference>
<comment type="similarity">
    <text evidence="2">Belongs to the fatty acid desaturase type 1 family.</text>
</comment>
<dbReference type="InterPro" id="IPR054477">
    <property type="entry name" value="LTN1_E3_ligase_6th"/>
</dbReference>
<dbReference type="PROSITE" id="PS00476">
    <property type="entry name" value="FATTY_ACID_DESATUR_1"/>
    <property type="match status" value="1"/>
</dbReference>
<reference evidence="20 21" key="1">
    <citation type="journal article" date="2019" name="Nat. Ecol. Evol.">
        <title>Megaphylogeny resolves global patterns of mushroom evolution.</title>
        <authorList>
            <person name="Varga T."/>
            <person name="Krizsan K."/>
            <person name="Foldi C."/>
            <person name="Dima B."/>
            <person name="Sanchez-Garcia M."/>
            <person name="Sanchez-Ramirez S."/>
            <person name="Szollosi G.J."/>
            <person name="Szarkandi J.G."/>
            <person name="Papp V."/>
            <person name="Albert L."/>
            <person name="Andreopoulos W."/>
            <person name="Angelini C."/>
            <person name="Antonin V."/>
            <person name="Barry K.W."/>
            <person name="Bougher N.L."/>
            <person name="Buchanan P."/>
            <person name="Buyck B."/>
            <person name="Bense V."/>
            <person name="Catcheside P."/>
            <person name="Chovatia M."/>
            <person name="Cooper J."/>
            <person name="Damon W."/>
            <person name="Desjardin D."/>
            <person name="Finy P."/>
            <person name="Geml J."/>
            <person name="Haridas S."/>
            <person name="Hughes K."/>
            <person name="Justo A."/>
            <person name="Karasinski D."/>
            <person name="Kautmanova I."/>
            <person name="Kiss B."/>
            <person name="Kocsube S."/>
            <person name="Kotiranta H."/>
            <person name="LaButti K.M."/>
            <person name="Lechner B.E."/>
            <person name="Liimatainen K."/>
            <person name="Lipzen A."/>
            <person name="Lukacs Z."/>
            <person name="Mihaltcheva S."/>
            <person name="Morgado L.N."/>
            <person name="Niskanen T."/>
            <person name="Noordeloos M.E."/>
            <person name="Ohm R.A."/>
            <person name="Ortiz-Santana B."/>
            <person name="Ovrebo C."/>
            <person name="Racz N."/>
            <person name="Riley R."/>
            <person name="Savchenko A."/>
            <person name="Shiryaev A."/>
            <person name="Soop K."/>
            <person name="Spirin V."/>
            <person name="Szebenyi C."/>
            <person name="Tomsovsky M."/>
            <person name="Tulloss R.E."/>
            <person name="Uehling J."/>
            <person name="Grigoriev I.V."/>
            <person name="Vagvolgyi C."/>
            <person name="Papp T."/>
            <person name="Martin F.M."/>
            <person name="Miettinen O."/>
            <person name="Hibbett D.S."/>
            <person name="Nagy L.G."/>
        </authorList>
    </citation>
    <scope>NUCLEOTIDE SEQUENCE [LARGE SCALE GENOMIC DNA]</scope>
    <source>
        <strain evidence="20 21">CBS 121175</strain>
    </source>
</reference>
<proteinExistence type="inferred from homology"/>
<gene>
    <name evidence="20" type="ORF">FA15DRAFT_681687</name>
</gene>
<evidence type="ECO:0000313" key="20">
    <source>
        <dbReference type="EMBL" id="TFK22367.1"/>
    </source>
</evidence>
<keyword evidence="21" id="KW-1185">Reference proteome</keyword>
<dbReference type="PROSITE" id="PS00191">
    <property type="entry name" value="CYTOCHROME_B5_1"/>
    <property type="match status" value="1"/>
</dbReference>
<keyword evidence="5" id="KW-0444">Lipid biosynthesis</keyword>
<feature type="region of interest" description="Disordered" evidence="17">
    <location>
        <begin position="245"/>
        <end position="279"/>
    </location>
</feature>
<dbReference type="InterPro" id="IPR001522">
    <property type="entry name" value="FADS-1_CS"/>
</dbReference>
<dbReference type="GO" id="GO:1990116">
    <property type="term" value="P:ribosome-associated ubiquitin-dependent protein catabolic process"/>
    <property type="evidence" value="ECO:0007669"/>
    <property type="project" value="InterPro"/>
</dbReference>
<dbReference type="InterPro" id="IPR016024">
    <property type="entry name" value="ARM-type_fold"/>
</dbReference>
<keyword evidence="8" id="KW-0479">Metal-binding</keyword>
<feature type="region of interest" description="Disordered" evidence="17">
    <location>
        <begin position="1460"/>
        <end position="1493"/>
    </location>
</feature>
<evidence type="ECO:0000313" key="21">
    <source>
        <dbReference type="Proteomes" id="UP000307440"/>
    </source>
</evidence>
<dbReference type="CDD" id="cd03505">
    <property type="entry name" value="Delta9-FADS-like"/>
    <property type="match status" value="1"/>
</dbReference>
<feature type="domain" description="Cytochrome b5 heme-binding" evidence="19">
    <location>
        <begin position="2175"/>
        <end position="2234"/>
    </location>
</feature>
<dbReference type="SMART" id="SM01117">
    <property type="entry name" value="Cyt-b5"/>
    <property type="match status" value="1"/>
</dbReference>
<dbReference type="STRING" id="230819.A0A5C3KQ91"/>
<dbReference type="PANTHER" id="PTHR12389:SF0">
    <property type="entry name" value="E3 UBIQUITIN-PROTEIN LIGASE LISTERIN"/>
    <property type="match status" value="1"/>
</dbReference>
<dbReference type="SUPFAM" id="SSF55856">
    <property type="entry name" value="Cytochrome b5-like heme/steroid binding domain"/>
    <property type="match status" value="1"/>
</dbReference>